<dbReference type="InterPro" id="IPR008927">
    <property type="entry name" value="6-PGluconate_DH-like_C_sf"/>
</dbReference>
<gene>
    <name evidence="6" type="ORF">AWJ14_21355</name>
</gene>
<evidence type="ECO:0000313" key="7">
    <source>
        <dbReference type="Proteomes" id="UP000094795"/>
    </source>
</evidence>
<keyword evidence="1" id="KW-0560">Oxidoreductase</keyword>
<dbReference type="GO" id="GO:0051287">
    <property type="term" value="F:NAD binding"/>
    <property type="evidence" value="ECO:0007669"/>
    <property type="project" value="InterPro"/>
</dbReference>
<reference evidence="6 7" key="1">
    <citation type="submission" date="2015-12" db="EMBL/GenBank/DDBJ databases">
        <authorList>
            <person name="Shamseldin A."/>
            <person name="Moawad H."/>
            <person name="Abd El-Rahim W.M."/>
            <person name="Sadowsky M.J."/>
        </authorList>
    </citation>
    <scope>NUCLEOTIDE SEQUENCE [LARGE SCALE GENOMIC DNA]</scope>
    <source>
        <strain evidence="6 7">JC234</strain>
    </source>
</reference>
<dbReference type="SUPFAM" id="SSF51735">
    <property type="entry name" value="NAD(P)-binding Rossmann-fold domains"/>
    <property type="match status" value="1"/>
</dbReference>
<dbReference type="EMBL" id="LQZT01000008">
    <property type="protein sequence ID" value="OCW58246.1"/>
    <property type="molecule type" value="Genomic_DNA"/>
</dbReference>
<name>A0A1C1YXY5_9HYPH</name>
<dbReference type="RefSeq" id="WP_066176825.1">
    <property type="nucleotide sequence ID" value="NZ_LQZT01000008.1"/>
</dbReference>
<dbReference type="PANTHER" id="PTHR43060">
    <property type="entry name" value="3-HYDROXYISOBUTYRATE DEHYDROGENASE-LIKE 1, MITOCHONDRIAL-RELATED"/>
    <property type="match status" value="1"/>
</dbReference>
<dbReference type="InterPro" id="IPR015815">
    <property type="entry name" value="HIBADH-related"/>
</dbReference>
<sequence length="294" mass="30266">MTPCIAVLGTGLMGLPMARRLVDAGLDVMAWNRDPAKAAPLAQHGARLASTAADAVQGATHVITMLTDGDAVEQVLFGTGVAEALPTGTTVIDMSSIRPSQARAHAARLAERGVRHLDAPVSGGTRGAEAGTLAIMAGGETEVFEAARTVFEPMGRAIRVGPSGAGQLAKLANQAIVGIAIGAVAEATLLVSQGGGDLEAFRAALKGGFADSTILQQHGARMQARDFAPGGRVDVQIKDLDNVLLEARALGLGLPMVEAVRDRFRRLSDELGGGDLDHSALFIELLDLNGRSGL</sequence>
<feature type="active site" evidence="3">
    <location>
        <position position="170"/>
    </location>
</feature>
<dbReference type="Pfam" id="PF03446">
    <property type="entry name" value="NAD_binding_2"/>
    <property type="match status" value="1"/>
</dbReference>
<dbReference type="OrthoDB" id="9812907at2"/>
<dbReference type="Proteomes" id="UP000094795">
    <property type="component" value="Unassembled WGS sequence"/>
</dbReference>
<comment type="caution">
    <text evidence="6">The sequence shown here is derived from an EMBL/GenBank/DDBJ whole genome shotgun (WGS) entry which is preliminary data.</text>
</comment>
<evidence type="ECO:0000259" key="5">
    <source>
        <dbReference type="Pfam" id="PF14833"/>
    </source>
</evidence>
<dbReference type="PANTHER" id="PTHR43060:SF15">
    <property type="entry name" value="3-HYDROXYISOBUTYRATE DEHYDROGENASE-LIKE 1, MITOCHONDRIAL-RELATED"/>
    <property type="match status" value="1"/>
</dbReference>
<dbReference type="SUPFAM" id="SSF48179">
    <property type="entry name" value="6-phosphogluconate dehydrogenase C-terminal domain-like"/>
    <property type="match status" value="1"/>
</dbReference>
<accession>A0A1C1YXY5</accession>
<dbReference type="AlphaFoldDB" id="A0A1C1YXY5"/>
<dbReference type="InterPro" id="IPR029154">
    <property type="entry name" value="HIBADH-like_NADP-bd"/>
</dbReference>
<dbReference type="InterPro" id="IPR036291">
    <property type="entry name" value="NAD(P)-bd_dom_sf"/>
</dbReference>
<keyword evidence="7" id="KW-1185">Reference proteome</keyword>
<dbReference type="InterPro" id="IPR006115">
    <property type="entry name" value="6PGDH_NADP-bd"/>
</dbReference>
<evidence type="ECO:0000313" key="6">
    <source>
        <dbReference type="EMBL" id="OCW58246.1"/>
    </source>
</evidence>
<evidence type="ECO:0000259" key="4">
    <source>
        <dbReference type="Pfam" id="PF03446"/>
    </source>
</evidence>
<evidence type="ECO:0000256" key="2">
    <source>
        <dbReference type="ARBA" id="ARBA00023027"/>
    </source>
</evidence>
<dbReference type="PIRSF" id="PIRSF000103">
    <property type="entry name" value="HIBADH"/>
    <property type="match status" value="1"/>
</dbReference>
<dbReference type="Gene3D" id="3.40.50.720">
    <property type="entry name" value="NAD(P)-binding Rossmann-like Domain"/>
    <property type="match status" value="1"/>
</dbReference>
<proteinExistence type="predicted"/>
<keyword evidence="2" id="KW-0520">NAD</keyword>
<feature type="domain" description="6-phosphogluconate dehydrogenase NADP-binding" evidence="4">
    <location>
        <begin position="5"/>
        <end position="159"/>
    </location>
</feature>
<organism evidence="6 7">
    <name type="scientific">Hoeflea olei</name>
    <dbReference type="NCBI Taxonomy" id="1480615"/>
    <lineage>
        <taxon>Bacteria</taxon>
        <taxon>Pseudomonadati</taxon>
        <taxon>Pseudomonadota</taxon>
        <taxon>Alphaproteobacteria</taxon>
        <taxon>Hyphomicrobiales</taxon>
        <taxon>Rhizobiaceae</taxon>
        <taxon>Hoeflea</taxon>
    </lineage>
</organism>
<dbReference type="GO" id="GO:0050661">
    <property type="term" value="F:NADP binding"/>
    <property type="evidence" value="ECO:0007669"/>
    <property type="project" value="InterPro"/>
</dbReference>
<evidence type="ECO:0000256" key="1">
    <source>
        <dbReference type="ARBA" id="ARBA00023002"/>
    </source>
</evidence>
<feature type="domain" description="3-hydroxyisobutyrate dehydrogenase-like NAD-binding" evidence="5">
    <location>
        <begin position="164"/>
        <end position="281"/>
    </location>
</feature>
<evidence type="ECO:0000256" key="3">
    <source>
        <dbReference type="PIRSR" id="PIRSR000103-1"/>
    </source>
</evidence>
<dbReference type="InterPro" id="IPR013328">
    <property type="entry name" value="6PGD_dom2"/>
</dbReference>
<dbReference type="STRING" id="1480615.AWJ14_21355"/>
<dbReference type="Pfam" id="PF14833">
    <property type="entry name" value="NAD_binding_11"/>
    <property type="match status" value="1"/>
</dbReference>
<dbReference type="Gene3D" id="1.10.1040.10">
    <property type="entry name" value="N-(1-d-carboxylethyl)-l-norvaline Dehydrogenase, domain 2"/>
    <property type="match status" value="1"/>
</dbReference>
<protein>
    <submittedName>
        <fullName evidence="6">2-hydroxy-3-oxopropionate reductase</fullName>
    </submittedName>
</protein>
<dbReference type="GO" id="GO:0016491">
    <property type="term" value="F:oxidoreductase activity"/>
    <property type="evidence" value="ECO:0007669"/>
    <property type="project" value="UniProtKB-KW"/>
</dbReference>